<accession>A0A1Y1SZF3</accession>
<dbReference type="CDD" id="cd01821">
    <property type="entry name" value="Rhamnogalacturan_acetylesterase_like"/>
    <property type="match status" value="2"/>
</dbReference>
<evidence type="ECO:0000256" key="1">
    <source>
        <dbReference type="ARBA" id="ARBA00008668"/>
    </source>
</evidence>
<dbReference type="PANTHER" id="PTHR43695:SF1">
    <property type="entry name" value="RHAMNOGALACTURONAN ACETYLESTERASE"/>
    <property type="match status" value="1"/>
</dbReference>
<dbReference type="Proteomes" id="UP000192746">
    <property type="component" value="Unassembled WGS sequence"/>
</dbReference>
<reference evidence="4 5" key="1">
    <citation type="submission" date="2013-04" db="EMBL/GenBank/DDBJ databases">
        <title>Zunongwangia sp. 22II14-10F7 Genome Sequencing.</title>
        <authorList>
            <person name="Lai Q."/>
            <person name="Shao Z."/>
        </authorList>
    </citation>
    <scope>NUCLEOTIDE SEQUENCE [LARGE SCALE GENOMIC DNA]</scope>
    <source>
        <strain evidence="4 5">22II14-10F7</strain>
    </source>
</reference>
<dbReference type="EMBL" id="ARYN01000018">
    <property type="protein sequence ID" value="ORL44130.1"/>
    <property type="molecule type" value="Genomic_DNA"/>
</dbReference>
<comment type="similarity">
    <text evidence="1">Belongs to the 'GDSL' lipolytic enzyme family.</text>
</comment>
<dbReference type="PANTHER" id="PTHR43695">
    <property type="entry name" value="PUTATIVE (AFU_ORTHOLOGUE AFUA_2G17250)-RELATED"/>
    <property type="match status" value="1"/>
</dbReference>
<feature type="domain" description="SGNH hydrolase-type esterase" evidence="3">
    <location>
        <begin position="59"/>
        <end position="263"/>
    </location>
</feature>
<organism evidence="4 5">
    <name type="scientific">Zunongwangia atlantica 22II14-10F7</name>
    <dbReference type="NCBI Taxonomy" id="1185767"/>
    <lineage>
        <taxon>Bacteria</taxon>
        <taxon>Pseudomonadati</taxon>
        <taxon>Bacteroidota</taxon>
        <taxon>Flavobacteriia</taxon>
        <taxon>Flavobacteriales</taxon>
        <taxon>Flavobacteriaceae</taxon>
        <taxon>Zunongwangia</taxon>
    </lineage>
</organism>
<name>A0A1Y1SZF3_9FLAO</name>
<dbReference type="Gene3D" id="3.40.50.1110">
    <property type="entry name" value="SGNH hydrolase"/>
    <property type="match status" value="2"/>
</dbReference>
<dbReference type="GO" id="GO:0016788">
    <property type="term" value="F:hydrolase activity, acting on ester bonds"/>
    <property type="evidence" value="ECO:0007669"/>
    <property type="project" value="UniProtKB-ARBA"/>
</dbReference>
<protein>
    <submittedName>
        <fullName evidence="4">GDSL family lipase</fullName>
    </submittedName>
</protein>
<evidence type="ECO:0000259" key="3">
    <source>
        <dbReference type="Pfam" id="PF13472"/>
    </source>
</evidence>
<evidence type="ECO:0000313" key="5">
    <source>
        <dbReference type="Proteomes" id="UP000192746"/>
    </source>
</evidence>
<evidence type="ECO:0000313" key="4">
    <source>
        <dbReference type="EMBL" id="ORL44130.1"/>
    </source>
</evidence>
<proteinExistence type="inferred from homology"/>
<dbReference type="InterPro" id="IPR013830">
    <property type="entry name" value="SGNH_hydro"/>
</dbReference>
<keyword evidence="2" id="KW-0378">Hydrolase</keyword>
<comment type="caution">
    <text evidence="4">The sequence shown here is derived from an EMBL/GenBank/DDBJ whole genome shotgun (WGS) entry which is preliminary data.</text>
</comment>
<dbReference type="InterPro" id="IPR037459">
    <property type="entry name" value="RhgT-like"/>
</dbReference>
<dbReference type="InterPro" id="IPR036514">
    <property type="entry name" value="SGNH_hydro_sf"/>
</dbReference>
<evidence type="ECO:0000256" key="2">
    <source>
        <dbReference type="ARBA" id="ARBA00022801"/>
    </source>
</evidence>
<feature type="domain" description="SGNH hydrolase-type esterase" evidence="3">
    <location>
        <begin position="302"/>
        <end position="501"/>
    </location>
</feature>
<keyword evidence="5" id="KW-1185">Reference proteome</keyword>
<dbReference type="SUPFAM" id="SSF52266">
    <property type="entry name" value="SGNH hydrolase"/>
    <property type="match status" value="2"/>
</dbReference>
<dbReference type="Pfam" id="PF13472">
    <property type="entry name" value="Lipase_GDSL_2"/>
    <property type="match status" value="2"/>
</dbReference>
<dbReference type="AlphaFoldDB" id="A0A1Y1SZF3"/>
<dbReference type="STRING" id="1185767.IIF7_17452"/>
<gene>
    <name evidence="4" type="ORF">IIF7_17452</name>
</gene>
<sequence>MRPKEANGIETESPTQQGCAQKNIKLKMKTTKLFAVLLLMASFVSCEQKPEGKPTVYIIGDSTVKNGSGKGDGGLWGWGDYMDQFLDTTKVDIENHALGGTSSRTFQSKGLWEPVKDSLKKGDYVLLQFGHNDSGALNDDSRARGTIKGVGEESEEIDNMLTGKHEVVHSYGWYLRKVIKEAKEKGAIPVVMSPIPRNDWTDGKLSKNDKSYGGWAKQVAEEEGVTFINLNERMVNALNPIGEEKVTGTYFYKRDHTHTSARGALLSATLISEGLAASDNDLKTYLLKDPKTHLPEKKDIFLIGDSTVASNNDTIVGWGVVFEKYFDTTRVRIHNKARGGRSSRTYRGEGLWDEVKDSLNEGDFVLMQFGHNDGGHIDTPKYRGSIRGMGDETQVVDFGNDSTEVVHTYGWYMKKYIEETKAKGATPIVLSMVPRNIWHGDKVERNDDDYAGLAKQAAEEMDAIFVNLNDAVALKYEAMGKDQVKEYFPKDHTHTNIEGAEVNALTVAENLEQIRNCYIRDYIYLPKEAKE</sequence>